<evidence type="ECO:0000259" key="4">
    <source>
        <dbReference type="PROSITE" id="PS50883"/>
    </source>
</evidence>
<dbReference type="Pfam" id="PF13426">
    <property type="entry name" value="PAS_9"/>
    <property type="match status" value="1"/>
</dbReference>
<evidence type="ECO:0000259" key="3">
    <source>
        <dbReference type="PROSITE" id="PS50113"/>
    </source>
</evidence>
<dbReference type="GO" id="GO:0071732">
    <property type="term" value="P:cellular response to nitric oxide"/>
    <property type="evidence" value="ECO:0007669"/>
    <property type="project" value="UniProtKB-ARBA"/>
</dbReference>
<evidence type="ECO:0000313" key="6">
    <source>
        <dbReference type="EMBL" id="BBP00693.1"/>
    </source>
</evidence>
<dbReference type="PANTHER" id="PTHR44757">
    <property type="entry name" value="DIGUANYLATE CYCLASE DGCP"/>
    <property type="match status" value="1"/>
</dbReference>
<protein>
    <submittedName>
        <fullName evidence="6">GGDEF domain-containing protein</fullName>
    </submittedName>
</protein>
<dbReference type="Pfam" id="PF00990">
    <property type="entry name" value="GGDEF"/>
    <property type="match status" value="1"/>
</dbReference>
<dbReference type="SUPFAM" id="SSF55073">
    <property type="entry name" value="Nucleotide cyclase"/>
    <property type="match status" value="1"/>
</dbReference>
<dbReference type="Pfam" id="PF00563">
    <property type="entry name" value="EAL"/>
    <property type="match status" value="1"/>
</dbReference>
<dbReference type="Pfam" id="PF08447">
    <property type="entry name" value="PAS_3"/>
    <property type="match status" value="1"/>
</dbReference>
<proteinExistence type="predicted"/>
<dbReference type="Gene3D" id="3.20.20.450">
    <property type="entry name" value="EAL domain"/>
    <property type="match status" value="1"/>
</dbReference>
<dbReference type="SUPFAM" id="SSF55785">
    <property type="entry name" value="PYP-like sensor domain (PAS domain)"/>
    <property type="match status" value="2"/>
</dbReference>
<dbReference type="InterPro" id="IPR035919">
    <property type="entry name" value="EAL_sf"/>
</dbReference>
<dbReference type="NCBIfam" id="TIGR00229">
    <property type="entry name" value="sensory_box"/>
    <property type="match status" value="2"/>
</dbReference>
<dbReference type="InterPro" id="IPR000014">
    <property type="entry name" value="PAS"/>
</dbReference>
<evidence type="ECO:0000256" key="1">
    <source>
        <dbReference type="ARBA" id="ARBA00051114"/>
    </source>
</evidence>
<dbReference type="PROSITE" id="PS50887">
    <property type="entry name" value="GGDEF"/>
    <property type="match status" value="1"/>
</dbReference>
<feature type="domain" description="EAL" evidence="4">
    <location>
        <begin position="458"/>
        <end position="712"/>
    </location>
</feature>
<dbReference type="Proteomes" id="UP000463939">
    <property type="component" value="Chromosome"/>
</dbReference>
<dbReference type="PROSITE" id="PS50112">
    <property type="entry name" value="PAS"/>
    <property type="match status" value="1"/>
</dbReference>
<dbReference type="RefSeq" id="WP_162084575.1">
    <property type="nucleotide sequence ID" value="NZ_AP021881.1"/>
</dbReference>
<dbReference type="SMART" id="SM00267">
    <property type="entry name" value="GGDEF"/>
    <property type="match status" value="1"/>
</dbReference>
<dbReference type="InterPro" id="IPR013655">
    <property type="entry name" value="PAS_fold_3"/>
</dbReference>
<dbReference type="Gene3D" id="3.30.70.270">
    <property type="match status" value="1"/>
</dbReference>
<dbReference type="EMBL" id="AP021881">
    <property type="protein sequence ID" value="BBP00693.1"/>
    <property type="molecule type" value="Genomic_DNA"/>
</dbReference>
<feature type="domain" description="GGDEF" evidence="5">
    <location>
        <begin position="316"/>
        <end position="449"/>
    </location>
</feature>
<comment type="catalytic activity">
    <reaction evidence="1">
        <text>3',3'-c-di-GMP + H2O = 5'-phosphoguanylyl(3'-&gt;5')guanosine + H(+)</text>
        <dbReference type="Rhea" id="RHEA:24902"/>
        <dbReference type="ChEBI" id="CHEBI:15377"/>
        <dbReference type="ChEBI" id="CHEBI:15378"/>
        <dbReference type="ChEBI" id="CHEBI:58754"/>
        <dbReference type="ChEBI" id="CHEBI:58805"/>
        <dbReference type="EC" id="3.1.4.52"/>
    </reaction>
    <physiologicalReaction direction="left-to-right" evidence="1">
        <dbReference type="Rhea" id="RHEA:24903"/>
    </physiologicalReaction>
</comment>
<keyword evidence="7" id="KW-1185">Reference proteome</keyword>
<dbReference type="PROSITE" id="PS50113">
    <property type="entry name" value="PAC"/>
    <property type="match status" value="2"/>
</dbReference>
<name>A0A809S8Q2_9PROT</name>
<feature type="domain" description="PAC" evidence="3">
    <location>
        <begin position="232"/>
        <end position="284"/>
    </location>
</feature>
<dbReference type="InterPro" id="IPR035965">
    <property type="entry name" value="PAS-like_dom_sf"/>
</dbReference>
<dbReference type="GO" id="GO:0071111">
    <property type="term" value="F:cyclic-guanylate-specific phosphodiesterase activity"/>
    <property type="evidence" value="ECO:0007669"/>
    <property type="project" value="UniProtKB-EC"/>
</dbReference>
<dbReference type="SUPFAM" id="SSF141868">
    <property type="entry name" value="EAL domain-like"/>
    <property type="match status" value="1"/>
</dbReference>
<dbReference type="PANTHER" id="PTHR44757:SF2">
    <property type="entry name" value="BIOFILM ARCHITECTURE MAINTENANCE PROTEIN MBAA"/>
    <property type="match status" value="1"/>
</dbReference>
<feature type="domain" description="PAS" evidence="2">
    <location>
        <begin position="50"/>
        <end position="101"/>
    </location>
</feature>
<dbReference type="InterPro" id="IPR052155">
    <property type="entry name" value="Biofilm_reg_signaling"/>
</dbReference>
<evidence type="ECO:0000259" key="2">
    <source>
        <dbReference type="PROSITE" id="PS50112"/>
    </source>
</evidence>
<dbReference type="SMART" id="SM00052">
    <property type="entry name" value="EAL"/>
    <property type="match status" value="1"/>
</dbReference>
<dbReference type="SMART" id="SM00091">
    <property type="entry name" value="PAS"/>
    <property type="match status" value="2"/>
</dbReference>
<dbReference type="KEGG" id="sniv:SFSGTM_14010"/>
<dbReference type="FunFam" id="3.30.70.270:FF:000001">
    <property type="entry name" value="Diguanylate cyclase domain protein"/>
    <property type="match status" value="1"/>
</dbReference>
<dbReference type="Gene3D" id="3.30.450.20">
    <property type="entry name" value="PAS domain"/>
    <property type="match status" value="2"/>
</dbReference>
<dbReference type="InterPro" id="IPR000700">
    <property type="entry name" value="PAS-assoc_C"/>
</dbReference>
<sequence>MKLPATSIIKAKFCQFTPESSSELDSAGLINAITKNLVGMLFRCKAKAFGTMEFVSAGCVELTGYQPNDLIRDDVISYEKITHPDDLHLVYITIQNALIANTSYNIEYRIIRRDGAIRWVSERGLGIVDKHGKAVAVEGFIQDITDRVSTHKALHEVLRRYRSIFEHATEGIFQTAPDGCYIDANPALARIYRYPSPESMIAALQDIQHQLYVDPSRRDDFVRIMSMSGYVRNFESQVYRQDGSIIWISENARAVTNENGEVEFYEGTVVDITERKNHEEALQHQASHDTLTNLPNRILLMDRIERAISRAKYEHEKVAIVFVDLDHFKLINDSLGHHVGDRLLLEVSSRLSNCIRSQDTVARLGGDEFILVLTEQIDEHHVGNIIQRLLESISQPWINDQHEYTLSCSVGISCFPKDGDTAEALLQCADAAMYKAKDAGRNTFHLYQPELSVAATGRLELINELRHAIENFEFRVYYQPRIDAANGNIIGAEALVRWLHPEKGLIPPDKFIPIAEETGLIIPIGQWVLEEACRQNRSWQDAGLTPISISVNLSPIQFRQPTLIDLVTNTLLQSGLDAQYLELELTESFFMQDAERINVAITSLKKLGVALAIDDFGTGYSSLSYLKRFPVNHLKIDKSFVQEIDTNSDDEAIVRAIITLGHELGLKVVAEGVETQANYEFLKQHHCDEIQGYYFSRPVPAPEMESLLRNGLNIT</sequence>
<dbReference type="PROSITE" id="PS50883">
    <property type="entry name" value="EAL"/>
    <property type="match status" value="1"/>
</dbReference>
<evidence type="ECO:0000313" key="7">
    <source>
        <dbReference type="Proteomes" id="UP000463939"/>
    </source>
</evidence>
<dbReference type="InterPro" id="IPR029787">
    <property type="entry name" value="Nucleotide_cyclase"/>
</dbReference>
<dbReference type="CDD" id="cd01948">
    <property type="entry name" value="EAL"/>
    <property type="match status" value="1"/>
</dbReference>
<dbReference type="InterPro" id="IPR000160">
    <property type="entry name" value="GGDEF_dom"/>
</dbReference>
<dbReference type="SMART" id="SM00086">
    <property type="entry name" value="PAC"/>
    <property type="match status" value="2"/>
</dbReference>
<dbReference type="NCBIfam" id="TIGR00254">
    <property type="entry name" value="GGDEF"/>
    <property type="match status" value="1"/>
</dbReference>
<accession>A0A809S8Q2</accession>
<dbReference type="CDD" id="cd01949">
    <property type="entry name" value="GGDEF"/>
    <property type="match status" value="1"/>
</dbReference>
<evidence type="ECO:0000259" key="5">
    <source>
        <dbReference type="PROSITE" id="PS50887"/>
    </source>
</evidence>
<feature type="domain" description="PAC" evidence="3">
    <location>
        <begin position="104"/>
        <end position="156"/>
    </location>
</feature>
<reference evidence="7" key="1">
    <citation type="submission" date="2019-11" db="EMBL/GenBank/DDBJ databases">
        <title>Isolation and characterization of a novel species in the genus Sulfuriferula.</title>
        <authorList>
            <person name="Mochizuki J."/>
            <person name="Kojima H."/>
            <person name="Fukui M."/>
        </authorList>
    </citation>
    <scope>NUCLEOTIDE SEQUENCE [LARGE SCALE GENOMIC DNA]</scope>
    <source>
        <strain evidence="7">SGTM</strain>
    </source>
</reference>
<dbReference type="FunFam" id="3.20.20.450:FF:000001">
    <property type="entry name" value="Cyclic di-GMP phosphodiesterase yahA"/>
    <property type="match status" value="1"/>
</dbReference>
<dbReference type="InterPro" id="IPR001610">
    <property type="entry name" value="PAC"/>
</dbReference>
<organism evidence="6 7">
    <name type="scientific">Sulfuriferula nivalis</name>
    <dbReference type="NCBI Taxonomy" id="2675298"/>
    <lineage>
        <taxon>Bacteria</taxon>
        <taxon>Pseudomonadati</taxon>
        <taxon>Pseudomonadota</taxon>
        <taxon>Betaproteobacteria</taxon>
        <taxon>Nitrosomonadales</taxon>
        <taxon>Sulfuricellaceae</taxon>
        <taxon>Sulfuriferula</taxon>
    </lineage>
</organism>
<dbReference type="InterPro" id="IPR043128">
    <property type="entry name" value="Rev_trsase/Diguanyl_cyclase"/>
</dbReference>
<gene>
    <name evidence="6" type="ORF">SFSGTM_14010</name>
</gene>
<dbReference type="InterPro" id="IPR001633">
    <property type="entry name" value="EAL_dom"/>
</dbReference>
<dbReference type="AlphaFoldDB" id="A0A809S8Q2"/>
<dbReference type="CDD" id="cd00130">
    <property type="entry name" value="PAS"/>
    <property type="match status" value="2"/>
</dbReference>